<feature type="DNA-binding region" description="H-T-H motif" evidence="4">
    <location>
        <begin position="28"/>
        <end position="47"/>
    </location>
</feature>
<feature type="domain" description="HTH tetR-type" evidence="5">
    <location>
        <begin position="5"/>
        <end position="65"/>
    </location>
</feature>
<dbReference type="PROSITE" id="PS50977">
    <property type="entry name" value="HTH_TETR_2"/>
    <property type="match status" value="1"/>
</dbReference>
<sequence>MKDLQKIRNSILAAASPLFEKYGYEKTSMDEIASSAHKAKASIYYHFESKLDIFRAVLKQEMDTVIGRLTDIIGANPDPREQLIAYLKSRMEVILQAGVFMHYIMTQYIEGSGDVKEAIGEARKILDDWEYRYFTDACNNGKQTGILSDAVKPDAFAKTMLVILKGLEIQYSIYEDREAMRSTYDAMVEILVTNNFTNATNRQAI</sequence>
<proteinExistence type="predicted"/>
<evidence type="ECO:0000313" key="7">
    <source>
        <dbReference type="Proteomes" id="UP000823771"/>
    </source>
</evidence>
<evidence type="ECO:0000256" key="2">
    <source>
        <dbReference type="ARBA" id="ARBA00023125"/>
    </source>
</evidence>
<evidence type="ECO:0000256" key="4">
    <source>
        <dbReference type="PROSITE-ProRule" id="PRU00335"/>
    </source>
</evidence>
<dbReference type="InterPro" id="IPR036271">
    <property type="entry name" value="Tet_transcr_reg_TetR-rel_C_sf"/>
</dbReference>
<gene>
    <name evidence="6" type="ORF">IAB80_07905</name>
</gene>
<reference evidence="6" key="1">
    <citation type="submission" date="2020-10" db="EMBL/GenBank/DDBJ databases">
        <authorList>
            <person name="Gilroy R."/>
        </authorList>
    </citation>
    <scope>NUCLEOTIDE SEQUENCE</scope>
    <source>
        <strain evidence="6">2478</strain>
    </source>
</reference>
<dbReference type="GO" id="GO:0003677">
    <property type="term" value="F:DNA binding"/>
    <property type="evidence" value="ECO:0007669"/>
    <property type="project" value="UniProtKB-UniRule"/>
</dbReference>
<keyword evidence="2 4" id="KW-0238">DNA-binding</keyword>
<dbReference type="PANTHER" id="PTHR47506">
    <property type="entry name" value="TRANSCRIPTIONAL REGULATORY PROTEIN"/>
    <property type="match status" value="1"/>
</dbReference>
<dbReference type="Pfam" id="PF00440">
    <property type="entry name" value="TetR_N"/>
    <property type="match status" value="1"/>
</dbReference>
<evidence type="ECO:0000256" key="1">
    <source>
        <dbReference type="ARBA" id="ARBA00023015"/>
    </source>
</evidence>
<dbReference type="Gene3D" id="1.10.10.60">
    <property type="entry name" value="Homeodomain-like"/>
    <property type="match status" value="1"/>
</dbReference>
<protein>
    <submittedName>
        <fullName evidence="6">TetR/AcrR family transcriptional regulator</fullName>
    </submittedName>
</protein>
<dbReference type="EMBL" id="JADILZ010000073">
    <property type="protein sequence ID" value="MBO8478794.1"/>
    <property type="molecule type" value="Genomic_DNA"/>
</dbReference>
<organism evidence="6 7">
    <name type="scientific">Candidatus Cryptobacteroides excrementipullorum</name>
    <dbReference type="NCBI Taxonomy" id="2840761"/>
    <lineage>
        <taxon>Bacteria</taxon>
        <taxon>Pseudomonadati</taxon>
        <taxon>Bacteroidota</taxon>
        <taxon>Bacteroidia</taxon>
        <taxon>Bacteroidales</taxon>
        <taxon>Candidatus Cryptobacteroides</taxon>
    </lineage>
</organism>
<dbReference type="Gene3D" id="1.10.357.10">
    <property type="entry name" value="Tetracycline Repressor, domain 2"/>
    <property type="match status" value="1"/>
</dbReference>
<keyword evidence="1" id="KW-0805">Transcription regulation</keyword>
<dbReference type="SUPFAM" id="SSF46689">
    <property type="entry name" value="Homeodomain-like"/>
    <property type="match status" value="1"/>
</dbReference>
<dbReference type="PANTHER" id="PTHR47506:SF6">
    <property type="entry name" value="HTH-TYPE TRANSCRIPTIONAL REPRESSOR NEMR"/>
    <property type="match status" value="1"/>
</dbReference>
<evidence type="ECO:0000256" key="3">
    <source>
        <dbReference type="ARBA" id="ARBA00023163"/>
    </source>
</evidence>
<evidence type="ECO:0000259" key="5">
    <source>
        <dbReference type="PROSITE" id="PS50977"/>
    </source>
</evidence>
<dbReference type="AlphaFoldDB" id="A0A9D9IVK1"/>
<dbReference type="InterPro" id="IPR009057">
    <property type="entry name" value="Homeodomain-like_sf"/>
</dbReference>
<dbReference type="SUPFAM" id="SSF48498">
    <property type="entry name" value="Tetracyclin repressor-like, C-terminal domain"/>
    <property type="match status" value="1"/>
</dbReference>
<reference evidence="6" key="2">
    <citation type="journal article" date="2021" name="PeerJ">
        <title>Extensive microbial diversity within the chicken gut microbiome revealed by metagenomics and culture.</title>
        <authorList>
            <person name="Gilroy R."/>
            <person name="Ravi A."/>
            <person name="Getino M."/>
            <person name="Pursley I."/>
            <person name="Horton D.L."/>
            <person name="Alikhan N.F."/>
            <person name="Baker D."/>
            <person name="Gharbi K."/>
            <person name="Hall N."/>
            <person name="Watson M."/>
            <person name="Adriaenssens E.M."/>
            <person name="Foster-Nyarko E."/>
            <person name="Jarju S."/>
            <person name="Secka A."/>
            <person name="Antonio M."/>
            <person name="Oren A."/>
            <person name="Chaudhuri R.R."/>
            <person name="La Ragione R."/>
            <person name="Hildebrand F."/>
            <person name="Pallen M.J."/>
        </authorList>
    </citation>
    <scope>NUCLEOTIDE SEQUENCE</scope>
    <source>
        <strain evidence="6">2478</strain>
    </source>
</reference>
<dbReference type="InterPro" id="IPR001647">
    <property type="entry name" value="HTH_TetR"/>
</dbReference>
<accession>A0A9D9IVK1</accession>
<evidence type="ECO:0000313" key="6">
    <source>
        <dbReference type="EMBL" id="MBO8478794.1"/>
    </source>
</evidence>
<name>A0A9D9IVK1_9BACT</name>
<comment type="caution">
    <text evidence="6">The sequence shown here is derived from an EMBL/GenBank/DDBJ whole genome shotgun (WGS) entry which is preliminary data.</text>
</comment>
<keyword evidence="3" id="KW-0804">Transcription</keyword>
<dbReference type="PRINTS" id="PR00455">
    <property type="entry name" value="HTHTETR"/>
</dbReference>
<dbReference type="Proteomes" id="UP000823771">
    <property type="component" value="Unassembled WGS sequence"/>
</dbReference>